<reference evidence="2" key="1">
    <citation type="submission" date="2018-05" db="EMBL/GenBank/DDBJ databases">
        <authorList>
            <person name="Li Y."/>
        </authorList>
    </citation>
    <scope>NUCLEOTIDE SEQUENCE [LARGE SCALE GENOMIC DNA]</scope>
    <source>
        <strain evidence="2">sk1b4</strain>
    </source>
</reference>
<evidence type="ECO:0000313" key="1">
    <source>
        <dbReference type="EMBL" id="PWF27106.1"/>
    </source>
</evidence>
<name>A0A2V1K6M3_9ACTO</name>
<dbReference type="RefSeq" id="WP_109092605.1">
    <property type="nucleotide sequence ID" value="NZ_QETB01000001.1"/>
</dbReference>
<accession>A0A2V1K6M3</accession>
<dbReference type="EMBL" id="QETB01000001">
    <property type="protein sequence ID" value="PWF27106.1"/>
    <property type="molecule type" value="Genomic_DNA"/>
</dbReference>
<dbReference type="AlphaFoldDB" id="A0A2V1K6M3"/>
<proteinExistence type="predicted"/>
<protein>
    <submittedName>
        <fullName evidence="1">Uncharacterized protein</fullName>
    </submittedName>
</protein>
<dbReference type="Proteomes" id="UP000245283">
    <property type="component" value="Unassembled WGS sequence"/>
</dbReference>
<sequence length="83" mass="9324">MMITFTDEFELVQALAIVLRHLEKDPTRTYETSLVAVTLQQVTTSLTREYVDGRDVLAPPIGINDQIMISGELEQILTQHAGH</sequence>
<gene>
    <name evidence="1" type="ORF">DD236_01485</name>
</gene>
<comment type="caution">
    <text evidence="1">The sequence shown here is derived from an EMBL/GenBank/DDBJ whole genome shotgun (WGS) entry which is preliminary data.</text>
</comment>
<evidence type="ECO:0000313" key="2">
    <source>
        <dbReference type="Proteomes" id="UP000245283"/>
    </source>
</evidence>
<keyword evidence="2" id="KW-1185">Reference proteome</keyword>
<organism evidence="1 2">
    <name type="scientific">Ancrocorticia populi</name>
    <dbReference type="NCBI Taxonomy" id="2175228"/>
    <lineage>
        <taxon>Bacteria</taxon>
        <taxon>Bacillati</taxon>
        <taxon>Actinomycetota</taxon>
        <taxon>Actinomycetes</taxon>
        <taxon>Actinomycetales</taxon>
        <taxon>Actinomycetaceae</taxon>
        <taxon>Ancrocorticia</taxon>
    </lineage>
</organism>